<evidence type="ECO:0000313" key="2">
    <source>
        <dbReference type="Proteomes" id="UP001141336"/>
    </source>
</evidence>
<comment type="caution">
    <text evidence="1">The sequence shown here is derived from an EMBL/GenBank/DDBJ whole genome shotgun (WGS) entry which is preliminary data.</text>
</comment>
<dbReference type="Pfam" id="PF13366">
    <property type="entry name" value="PDDEXK_3"/>
    <property type="match status" value="1"/>
</dbReference>
<sequence>MNITEIITNSIFVHPLYSYKYMSILFENETYRIRGAIFEVYKSLGPGFLESVYQNALEHELNLREIPFESQKELPIQYKNIPVGRFRADIVCYGKIILELKSVEDITNEHLAQIRNYLKITNFDLGFLINFNHYPGVDIRRCIRNGVASSVGEEEVPYSYS</sequence>
<accession>A0ABT4IKL0</accession>
<proteinExistence type="predicted"/>
<dbReference type="NCBIfam" id="TIGR04256">
    <property type="entry name" value="GxxExxY"/>
    <property type="match status" value="1"/>
</dbReference>
<evidence type="ECO:0000313" key="1">
    <source>
        <dbReference type="EMBL" id="MCZ0861792.1"/>
    </source>
</evidence>
<protein>
    <submittedName>
        <fullName evidence="1">GxxExxY protein</fullName>
    </submittedName>
</protein>
<organism evidence="1 2">
    <name type="scientific">Methanocorpusculum vombati</name>
    <dbReference type="NCBI Taxonomy" id="3002864"/>
    <lineage>
        <taxon>Archaea</taxon>
        <taxon>Methanobacteriati</taxon>
        <taxon>Methanobacteriota</taxon>
        <taxon>Stenosarchaea group</taxon>
        <taxon>Methanomicrobia</taxon>
        <taxon>Methanomicrobiales</taxon>
        <taxon>Methanocorpusculaceae</taxon>
        <taxon>Methanocorpusculum</taxon>
    </lineage>
</organism>
<dbReference type="RefSeq" id="WP_268921977.1">
    <property type="nucleotide sequence ID" value="NZ_JAPTGC010000001.1"/>
</dbReference>
<keyword evidence="2" id="KW-1185">Reference proteome</keyword>
<name>A0ABT4IKL0_9EURY</name>
<dbReference type="InterPro" id="IPR026350">
    <property type="entry name" value="GxxExxY"/>
</dbReference>
<dbReference type="Proteomes" id="UP001141336">
    <property type="component" value="Unassembled WGS sequence"/>
</dbReference>
<reference evidence="1" key="1">
    <citation type="submission" date="2022-12" db="EMBL/GenBank/DDBJ databases">
        <title>Isolation and characterisation of novel Methanocorpusculum spp. from native Australian herbivores indicates the genus is ancestrally host-associated.</title>
        <authorList>
            <person name="Volmer J.G."/>
            <person name="Soo R.M."/>
            <person name="Evans P.N."/>
            <person name="Hoedt E.C."/>
            <person name="Astorga Alsina A.L."/>
            <person name="Woodcroft B.J."/>
            <person name="Tyson G.W."/>
            <person name="Hugenholtz P."/>
            <person name="Morrison M."/>
        </authorList>
    </citation>
    <scope>NUCLEOTIDE SEQUENCE</scope>
    <source>
        <strain evidence="1">CW153</strain>
    </source>
</reference>
<dbReference type="EMBL" id="JAPTGC010000001">
    <property type="protein sequence ID" value="MCZ0861792.1"/>
    <property type="molecule type" value="Genomic_DNA"/>
</dbReference>
<gene>
    <name evidence="1" type="ORF">O0S09_00790</name>
</gene>